<keyword evidence="1" id="KW-1133">Transmembrane helix</keyword>
<feature type="transmembrane region" description="Helical" evidence="1">
    <location>
        <begin position="89"/>
        <end position="109"/>
    </location>
</feature>
<sequence length="284" mass="31745">MTPFTSTLSAQRITRFLFSVIAMLGIAHLIGLTLSCLTLNPAVINAVKLINLDRERNIPTLFSVCLFILNAGLFFIVHRNTKTFRERTIAWPLLGSTFAFLALDEFGSIHEQLSEPLRNMFNLTGGAFHFAWVIPYGIAAIILAIAVIPTVLKLRPRIRKWLIAAAVIYITGAIGCEILVAITGITVSDTNFIYGLLSGIEELLEMAGLTTLTYSLLRLIEVQYGGITLIIPNQNSVYQNYSYASYTNERIPQGRQIDFTPDSYFDYPEQIPTPPESLYAPKYR</sequence>
<organism evidence="2 3">
    <name type="scientific">Romeriopsis navalis LEGE 11480</name>
    <dbReference type="NCBI Taxonomy" id="2777977"/>
    <lineage>
        <taxon>Bacteria</taxon>
        <taxon>Bacillati</taxon>
        <taxon>Cyanobacteriota</taxon>
        <taxon>Cyanophyceae</taxon>
        <taxon>Leptolyngbyales</taxon>
        <taxon>Leptolyngbyaceae</taxon>
        <taxon>Romeriopsis</taxon>
        <taxon>Romeriopsis navalis</taxon>
    </lineage>
</organism>
<protein>
    <submittedName>
        <fullName evidence="2">Uncharacterized protein</fullName>
    </submittedName>
</protein>
<evidence type="ECO:0000313" key="3">
    <source>
        <dbReference type="Proteomes" id="UP000625316"/>
    </source>
</evidence>
<dbReference type="Proteomes" id="UP000625316">
    <property type="component" value="Unassembled WGS sequence"/>
</dbReference>
<keyword evidence="1" id="KW-0812">Transmembrane</keyword>
<name>A0A928Z2S8_9CYAN</name>
<feature type="transmembrane region" description="Helical" evidence="1">
    <location>
        <begin position="129"/>
        <end position="149"/>
    </location>
</feature>
<gene>
    <name evidence="2" type="ORF">IQ266_13295</name>
</gene>
<reference evidence="2" key="1">
    <citation type="submission" date="2020-10" db="EMBL/GenBank/DDBJ databases">
        <authorList>
            <person name="Castelo-Branco R."/>
            <person name="Eusebio N."/>
            <person name="Adriana R."/>
            <person name="Vieira A."/>
            <person name="Brugerolle De Fraissinette N."/>
            <person name="Rezende De Castro R."/>
            <person name="Schneider M.P."/>
            <person name="Vasconcelos V."/>
            <person name="Leao P.N."/>
        </authorList>
    </citation>
    <scope>NUCLEOTIDE SEQUENCE</scope>
    <source>
        <strain evidence="2">LEGE 11480</strain>
    </source>
</reference>
<dbReference type="RefSeq" id="WP_264325536.1">
    <property type="nucleotide sequence ID" value="NZ_JADEXQ010000042.1"/>
</dbReference>
<evidence type="ECO:0000256" key="1">
    <source>
        <dbReference type="SAM" id="Phobius"/>
    </source>
</evidence>
<keyword evidence="1" id="KW-0472">Membrane</keyword>
<dbReference type="AlphaFoldDB" id="A0A928Z2S8"/>
<dbReference type="EMBL" id="JADEXQ010000042">
    <property type="protein sequence ID" value="MBE9030706.1"/>
    <property type="molecule type" value="Genomic_DNA"/>
</dbReference>
<feature type="transmembrane region" description="Helical" evidence="1">
    <location>
        <begin position="60"/>
        <end position="77"/>
    </location>
</feature>
<evidence type="ECO:0000313" key="2">
    <source>
        <dbReference type="EMBL" id="MBE9030706.1"/>
    </source>
</evidence>
<comment type="caution">
    <text evidence="2">The sequence shown here is derived from an EMBL/GenBank/DDBJ whole genome shotgun (WGS) entry which is preliminary data.</text>
</comment>
<feature type="transmembrane region" description="Helical" evidence="1">
    <location>
        <begin position="161"/>
        <end position="186"/>
    </location>
</feature>
<accession>A0A928Z2S8</accession>
<keyword evidence="3" id="KW-1185">Reference proteome</keyword>
<proteinExistence type="predicted"/>
<feature type="transmembrane region" description="Helical" evidence="1">
    <location>
        <begin position="16"/>
        <end position="40"/>
    </location>
</feature>